<keyword evidence="2" id="KW-0732">Signal</keyword>
<sequence length="70" mass="7486">MNTLIAVLLLLAVVKLGYSVETYSSGQSSVSVEEHSSSNNSTDSSEEDDIDYEDTIILAESIPDCGNDTI</sequence>
<evidence type="ECO:0000256" key="1">
    <source>
        <dbReference type="SAM" id="MobiDB-lite"/>
    </source>
</evidence>
<evidence type="ECO:0000313" key="3">
    <source>
        <dbReference type="EMBL" id="KAJ1355813.1"/>
    </source>
</evidence>
<comment type="caution">
    <text evidence="3">The sequence shown here is derived from an EMBL/GenBank/DDBJ whole genome shotgun (WGS) entry which is preliminary data.</text>
</comment>
<gene>
    <name evidence="3" type="ORF">KIN20_013363</name>
</gene>
<proteinExistence type="predicted"/>
<organism evidence="3 4">
    <name type="scientific">Parelaphostrongylus tenuis</name>
    <name type="common">Meningeal worm</name>
    <dbReference type="NCBI Taxonomy" id="148309"/>
    <lineage>
        <taxon>Eukaryota</taxon>
        <taxon>Metazoa</taxon>
        <taxon>Ecdysozoa</taxon>
        <taxon>Nematoda</taxon>
        <taxon>Chromadorea</taxon>
        <taxon>Rhabditida</taxon>
        <taxon>Rhabditina</taxon>
        <taxon>Rhabditomorpha</taxon>
        <taxon>Strongyloidea</taxon>
        <taxon>Metastrongylidae</taxon>
        <taxon>Parelaphostrongylus</taxon>
    </lineage>
</organism>
<keyword evidence="4" id="KW-1185">Reference proteome</keyword>
<feature type="compositionally biased region" description="Low complexity" evidence="1">
    <location>
        <begin position="26"/>
        <end position="43"/>
    </location>
</feature>
<feature type="chain" id="PRO_5041975035" evidence="2">
    <location>
        <begin position="20"/>
        <end position="70"/>
    </location>
</feature>
<evidence type="ECO:0000313" key="4">
    <source>
        <dbReference type="Proteomes" id="UP001196413"/>
    </source>
</evidence>
<dbReference type="Proteomes" id="UP001196413">
    <property type="component" value="Unassembled WGS sequence"/>
</dbReference>
<accession>A0AAD5QKZ6</accession>
<protein>
    <submittedName>
        <fullName evidence="3">Uncharacterized protein</fullName>
    </submittedName>
</protein>
<dbReference type="EMBL" id="JAHQIW010002611">
    <property type="protein sequence ID" value="KAJ1355813.1"/>
    <property type="molecule type" value="Genomic_DNA"/>
</dbReference>
<feature type="region of interest" description="Disordered" evidence="1">
    <location>
        <begin position="26"/>
        <end position="49"/>
    </location>
</feature>
<evidence type="ECO:0000256" key="2">
    <source>
        <dbReference type="SAM" id="SignalP"/>
    </source>
</evidence>
<reference evidence="3" key="1">
    <citation type="submission" date="2021-06" db="EMBL/GenBank/DDBJ databases">
        <title>Parelaphostrongylus tenuis whole genome reference sequence.</title>
        <authorList>
            <person name="Garwood T.J."/>
            <person name="Larsen P.A."/>
            <person name="Fountain-Jones N.M."/>
            <person name="Garbe J.R."/>
            <person name="Macchietto M.G."/>
            <person name="Kania S.A."/>
            <person name="Gerhold R.W."/>
            <person name="Richards J.E."/>
            <person name="Wolf T.M."/>
        </authorList>
    </citation>
    <scope>NUCLEOTIDE SEQUENCE</scope>
    <source>
        <strain evidence="3">MNPRO001-30</strain>
        <tissue evidence="3">Meninges</tissue>
    </source>
</reference>
<name>A0AAD5QKZ6_PARTN</name>
<dbReference type="AlphaFoldDB" id="A0AAD5QKZ6"/>
<feature type="signal peptide" evidence="2">
    <location>
        <begin position="1"/>
        <end position="19"/>
    </location>
</feature>